<dbReference type="EMBL" id="JAGGJR010000005">
    <property type="protein sequence ID" value="MBP1873910.1"/>
    <property type="molecule type" value="Genomic_DNA"/>
</dbReference>
<proteinExistence type="predicted"/>
<comment type="caution">
    <text evidence="1">The sequence shown here is derived from an EMBL/GenBank/DDBJ whole genome shotgun (WGS) entry which is preliminary data.</text>
</comment>
<gene>
    <name evidence="1" type="ORF">J2Z19_003629</name>
</gene>
<sequence length="118" mass="12436">MLQFGRGSVSLIGAIFAGLVGPGQPSCYIYGNVPQMEPHRKVVDCTQIGLASSAPLTAFSTQCGIHGTQGPAFDSSSACPHLLSANKERNDCGRLFFSSRRTGRADGHVPSPRMRGEG</sequence>
<protein>
    <submittedName>
        <fullName evidence="1">Uncharacterized protein</fullName>
    </submittedName>
</protein>
<accession>A0ACC5SYJ5</accession>
<keyword evidence="2" id="KW-1185">Reference proteome</keyword>
<evidence type="ECO:0000313" key="2">
    <source>
        <dbReference type="Proteomes" id="UP000823773"/>
    </source>
</evidence>
<evidence type="ECO:0000313" key="1">
    <source>
        <dbReference type="EMBL" id="MBP1873910.1"/>
    </source>
</evidence>
<dbReference type="Proteomes" id="UP000823773">
    <property type="component" value="Unassembled WGS sequence"/>
</dbReference>
<organism evidence="1 2">
    <name type="scientific">Ensifer adhaerens</name>
    <name type="common">Sinorhizobium morelense</name>
    <dbReference type="NCBI Taxonomy" id="106592"/>
    <lineage>
        <taxon>Bacteria</taxon>
        <taxon>Pseudomonadati</taxon>
        <taxon>Pseudomonadota</taxon>
        <taxon>Alphaproteobacteria</taxon>
        <taxon>Hyphomicrobiales</taxon>
        <taxon>Rhizobiaceae</taxon>
        <taxon>Sinorhizobium/Ensifer group</taxon>
        <taxon>Ensifer</taxon>
    </lineage>
</organism>
<reference evidence="1" key="1">
    <citation type="submission" date="2021-03" db="EMBL/GenBank/DDBJ databases">
        <title>Genomic Encyclopedia of Type Strains, Phase IV (KMG-IV): sequencing the most valuable type-strain genomes for metagenomic binning, comparative biology and taxonomic classification.</title>
        <authorList>
            <person name="Goeker M."/>
        </authorList>
    </citation>
    <scope>NUCLEOTIDE SEQUENCE</scope>
    <source>
        <strain evidence="1">DSM 18131</strain>
    </source>
</reference>
<name>A0ACC5SYJ5_ENSAD</name>